<keyword evidence="3" id="KW-1185">Reference proteome</keyword>
<proteinExistence type="predicted"/>
<gene>
    <name evidence="2" type="ORF">FYJ63_07390</name>
</gene>
<dbReference type="Pfam" id="PF13540">
    <property type="entry name" value="RCC1_2"/>
    <property type="match status" value="2"/>
</dbReference>
<dbReference type="InterPro" id="IPR007253">
    <property type="entry name" value="Cell_wall-bd_2"/>
</dbReference>
<dbReference type="Proteomes" id="UP000442535">
    <property type="component" value="Unassembled WGS sequence"/>
</dbReference>
<dbReference type="GO" id="GO:0005085">
    <property type="term" value="F:guanyl-nucleotide exchange factor activity"/>
    <property type="evidence" value="ECO:0007669"/>
    <property type="project" value="TreeGrafter"/>
</dbReference>
<keyword evidence="1" id="KW-0732">Signal</keyword>
<dbReference type="InterPro" id="IPR051553">
    <property type="entry name" value="Ran_GTPase-activating"/>
</dbReference>
<dbReference type="SUPFAM" id="SSF50985">
    <property type="entry name" value="RCC1/BLIP-II"/>
    <property type="match status" value="2"/>
</dbReference>
<reference evidence="2 3" key="1">
    <citation type="submission" date="2019-08" db="EMBL/GenBank/DDBJ databases">
        <title>In-depth cultivation of the pig gut microbiome towards novel bacterial diversity and tailored functional studies.</title>
        <authorList>
            <person name="Wylensek D."/>
            <person name="Hitch T.C.A."/>
            <person name="Clavel T."/>
        </authorList>
    </citation>
    <scope>NUCLEOTIDE SEQUENCE [LARGE SCALE GENOMIC DNA]</scope>
    <source>
        <strain evidence="2 3">RF-GAM-744-WT-7</strain>
    </source>
</reference>
<evidence type="ECO:0000313" key="2">
    <source>
        <dbReference type="EMBL" id="MST50057.1"/>
    </source>
</evidence>
<dbReference type="InterPro" id="IPR000408">
    <property type="entry name" value="Reg_chr_condens"/>
</dbReference>
<dbReference type="Pfam" id="PF04122">
    <property type="entry name" value="CW_binding_2"/>
    <property type="match status" value="3"/>
</dbReference>
<organism evidence="2 3">
    <name type="scientific">Mobiluncus porci</name>
    <dbReference type="NCBI Taxonomy" id="2652278"/>
    <lineage>
        <taxon>Bacteria</taxon>
        <taxon>Bacillati</taxon>
        <taxon>Actinomycetota</taxon>
        <taxon>Actinomycetes</taxon>
        <taxon>Actinomycetales</taxon>
        <taxon>Actinomycetaceae</taxon>
        <taxon>Mobiluncus</taxon>
    </lineage>
</organism>
<comment type="caution">
    <text evidence="2">The sequence shown here is derived from an EMBL/GenBank/DDBJ whole genome shotgun (WGS) entry which is preliminary data.</text>
</comment>
<feature type="signal peptide" evidence="1">
    <location>
        <begin position="1"/>
        <end position="21"/>
    </location>
</feature>
<feature type="chain" id="PRO_5039016482" evidence="1">
    <location>
        <begin position="22"/>
        <end position="786"/>
    </location>
</feature>
<dbReference type="PRINTS" id="PR00633">
    <property type="entry name" value="RCCNDNSATION"/>
</dbReference>
<name>A0A7K0K3J5_9ACTO</name>
<dbReference type="PROSITE" id="PS50012">
    <property type="entry name" value="RCC1_3"/>
    <property type="match status" value="4"/>
</dbReference>
<dbReference type="EMBL" id="VUMY01000012">
    <property type="protein sequence ID" value="MST50057.1"/>
    <property type="molecule type" value="Genomic_DNA"/>
</dbReference>
<dbReference type="InterPro" id="IPR009091">
    <property type="entry name" value="RCC1/BLIP-II"/>
</dbReference>
<dbReference type="Pfam" id="PF00415">
    <property type="entry name" value="RCC1"/>
    <property type="match status" value="2"/>
</dbReference>
<dbReference type="PANTHER" id="PTHR45982">
    <property type="entry name" value="REGULATOR OF CHROMOSOME CONDENSATION"/>
    <property type="match status" value="1"/>
</dbReference>
<dbReference type="GO" id="GO:0005737">
    <property type="term" value="C:cytoplasm"/>
    <property type="evidence" value="ECO:0007669"/>
    <property type="project" value="TreeGrafter"/>
</dbReference>
<dbReference type="Gene3D" id="2.130.10.30">
    <property type="entry name" value="Regulator of chromosome condensation 1/beta-lactamase-inhibitor protein II"/>
    <property type="match status" value="2"/>
</dbReference>
<evidence type="ECO:0000313" key="3">
    <source>
        <dbReference type="Proteomes" id="UP000442535"/>
    </source>
</evidence>
<protein>
    <submittedName>
        <fullName evidence="2">Chromosome condensation regulator RCC1</fullName>
    </submittedName>
</protein>
<sequence>MKIRILTTVATLTCLALPAFSVPAWTDITTSRIASKDRVETAVKISQEAFPAGAKSVYLARQDVLADALASGSLSDGPTLLVPKKGPLPSSVSSEIGRLNPVEVVALGGKNAVPDAVLNAAGQGRITGRLQGNNRFETAVAITQRAYPEGTERIAIADGYGSNNLGSPDAVAAGTMPETAFLLIPRQDGQTSRIVKGEISRLTGAVYRLGGDKTFNHFQRSNFTSQTVLQGSDRYATAVEIAKHSFSNPNKVYLARGDTFADAVAAGSFSDGPVLLVDHTNAVPAPVAEYLKQTKPQSIVALGGEKAVSPSVLSNASLLANGQEQYVPADQIPGSTGNRQNFQLRSISAGGDHTCAVSDGGRVYCWGSNRFGQIGNGEAWPNYGYDLNQDPLPENYNHFTGNNSNVKTPYLIPNLDKVVDVSAGLSHNCAFNTDGYLFCWGANASGQMGVGDTFSRIVPTLVPNLTKVTSVAAGGETNGPWSIRKDLADWIPTGTGHTCAVADGSVLCWGDNKWGQLGDGTKVSSLTPVPVQGIDKPATKVVVGETFSCALTVTGNVFCWGTFRHDWGLPTNNEVAKQGYPWLKDAAYADSLTARLVTSVARATDVEAGDYYACAHSGTDMSCWGYNSREQFFEDINPATMYPTGPAYPVHRHASSYIAKGWENIQAFSVGRNSSCAVGPNRHAYCWGLNDTGQVGRKQTAADTDDSSVRIGIVDSVGTTVKDISVGWAHTCVVTSDGGARCWGYNPDGQLGNGQAFGARCTAWQVPRLGTLEYIPRDPKIDDCVS</sequence>
<accession>A0A7K0K3J5</accession>
<dbReference type="AlphaFoldDB" id="A0A7K0K3J5"/>
<evidence type="ECO:0000256" key="1">
    <source>
        <dbReference type="SAM" id="SignalP"/>
    </source>
</evidence>
<dbReference type="PANTHER" id="PTHR45982:SF1">
    <property type="entry name" value="REGULATOR OF CHROMOSOME CONDENSATION"/>
    <property type="match status" value="1"/>
</dbReference>